<dbReference type="SMART" id="SM00110">
    <property type="entry name" value="C1Q"/>
    <property type="match status" value="1"/>
</dbReference>
<name>A0A3Q4BFN5_MOLML</name>
<evidence type="ECO:0000256" key="2">
    <source>
        <dbReference type="ARBA" id="ARBA00022525"/>
    </source>
</evidence>
<evidence type="ECO:0000256" key="10">
    <source>
        <dbReference type="ARBA" id="ARBA00023278"/>
    </source>
</evidence>
<dbReference type="Ensembl" id="ENSMMOT00000018308.1">
    <property type="protein sequence ID" value="ENSMMOP00000018015.1"/>
    <property type="gene ID" value="ENSMMOG00000013665.1"/>
</dbReference>
<dbReference type="PROSITE" id="PS50871">
    <property type="entry name" value="C1Q"/>
    <property type="match status" value="1"/>
</dbReference>
<keyword evidence="12" id="KW-0732">Signal</keyword>
<keyword evidence="7" id="KW-0180">Complement pathway</keyword>
<dbReference type="Pfam" id="PF00386">
    <property type="entry name" value="C1q"/>
    <property type="match status" value="1"/>
</dbReference>
<evidence type="ECO:0000256" key="7">
    <source>
        <dbReference type="ARBA" id="ARBA00022875"/>
    </source>
</evidence>
<protein>
    <recommendedName>
        <fullName evidence="13">C1q domain-containing protein</fullName>
    </recommendedName>
</protein>
<keyword evidence="8" id="KW-1015">Disulfide bond</keyword>
<evidence type="ECO:0000256" key="6">
    <source>
        <dbReference type="ARBA" id="ARBA00022859"/>
    </source>
</evidence>
<feature type="compositionally biased region" description="Basic and acidic residues" evidence="11">
    <location>
        <begin position="42"/>
        <end position="53"/>
    </location>
</feature>
<accession>A0A3Q4BFN5</accession>
<dbReference type="InterPro" id="IPR050392">
    <property type="entry name" value="Collagen/C1q_domain"/>
</dbReference>
<organism evidence="14 15">
    <name type="scientific">Mola mola</name>
    <name type="common">Ocean sunfish</name>
    <name type="synonym">Tetraodon mola</name>
    <dbReference type="NCBI Taxonomy" id="94237"/>
    <lineage>
        <taxon>Eukaryota</taxon>
        <taxon>Metazoa</taxon>
        <taxon>Chordata</taxon>
        <taxon>Craniata</taxon>
        <taxon>Vertebrata</taxon>
        <taxon>Euteleostomi</taxon>
        <taxon>Actinopterygii</taxon>
        <taxon>Neopterygii</taxon>
        <taxon>Teleostei</taxon>
        <taxon>Neoteleostei</taxon>
        <taxon>Acanthomorphata</taxon>
        <taxon>Eupercaria</taxon>
        <taxon>Tetraodontiformes</taxon>
        <taxon>Molidae</taxon>
        <taxon>Mola</taxon>
    </lineage>
</organism>
<dbReference type="STRING" id="94237.ENSMMOP00000018015"/>
<keyword evidence="2" id="KW-0964">Secreted</keyword>
<evidence type="ECO:0000259" key="13">
    <source>
        <dbReference type="PROSITE" id="PS50871"/>
    </source>
</evidence>
<dbReference type="Proteomes" id="UP000261620">
    <property type="component" value="Unplaced"/>
</dbReference>
<dbReference type="PRINTS" id="PR00007">
    <property type="entry name" value="COMPLEMNTC1Q"/>
</dbReference>
<sequence length="256" mass="26902">MGRHCGLVVLVGVALLLAPGRCDVSCKGIDGRPGEAGIPGRDGPDGLKGDKGDSAVRTDGAMDKNLLLMLKGDVGSRGDPGIMGPKGYSGDIGLAGFPGAHGPAGPPGKRLNSGGQPSMPQAHSAFSMMRTDHSYPAFGKVVTYQTTAVNNPGDFSAATGYFTCRVPGVYYFTFISVAKVSVCLRIASDPPFEKLGFCDYNRNANQVLSGGVVLQLAAGKRVWLESFKESQTEQEGRDTQEKMITFSGFLLFSDAQ</sequence>
<proteinExistence type="predicted"/>
<evidence type="ECO:0000256" key="4">
    <source>
        <dbReference type="ARBA" id="ARBA00022588"/>
    </source>
</evidence>
<dbReference type="GO" id="GO:0045087">
    <property type="term" value="P:innate immune response"/>
    <property type="evidence" value="ECO:0007669"/>
    <property type="project" value="UniProtKB-KW"/>
</dbReference>
<evidence type="ECO:0000256" key="3">
    <source>
        <dbReference type="ARBA" id="ARBA00022530"/>
    </source>
</evidence>
<keyword evidence="6" id="KW-0391">Immunity</keyword>
<feature type="region of interest" description="Disordered" evidence="11">
    <location>
        <begin position="101"/>
        <end position="122"/>
    </location>
</feature>
<evidence type="ECO:0000256" key="9">
    <source>
        <dbReference type="ARBA" id="ARBA00023180"/>
    </source>
</evidence>
<dbReference type="AlphaFoldDB" id="A0A3Q4BFN5"/>
<feature type="domain" description="C1q" evidence="13">
    <location>
        <begin position="119"/>
        <end position="256"/>
    </location>
</feature>
<dbReference type="Gene3D" id="2.60.120.40">
    <property type="match status" value="1"/>
</dbReference>
<feature type="signal peptide" evidence="12">
    <location>
        <begin position="1"/>
        <end position="22"/>
    </location>
</feature>
<dbReference type="GO" id="GO:0005581">
    <property type="term" value="C:collagen trimer"/>
    <property type="evidence" value="ECO:0007669"/>
    <property type="project" value="UniProtKB-KW"/>
</dbReference>
<evidence type="ECO:0000256" key="1">
    <source>
        <dbReference type="ARBA" id="ARBA00004498"/>
    </source>
</evidence>
<evidence type="ECO:0000256" key="8">
    <source>
        <dbReference type="ARBA" id="ARBA00023157"/>
    </source>
</evidence>
<feature type="chain" id="PRO_5018586719" description="C1q domain-containing protein" evidence="12">
    <location>
        <begin position="23"/>
        <end position="256"/>
    </location>
</feature>
<feature type="region of interest" description="Disordered" evidence="11">
    <location>
        <begin position="31"/>
        <end position="53"/>
    </location>
</feature>
<evidence type="ECO:0000313" key="14">
    <source>
        <dbReference type="Ensembl" id="ENSMMOP00000018015.1"/>
    </source>
</evidence>
<evidence type="ECO:0000256" key="11">
    <source>
        <dbReference type="SAM" id="MobiDB-lite"/>
    </source>
</evidence>
<dbReference type="InterPro" id="IPR001073">
    <property type="entry name" value="C1q_dom"/>
</dbReference>
<keyword evidence="15" id="KW-1185">Reference proteome</keyword>
<evidence type="ECO:0000313" key="15">
    <source>
        <dbReference type="Proteomes" id="UP000261620"/>
    </source>
</evidence>
<dbReference type="PANTHER" id="PTHR15427:SF26">
    <property type="entry name" value="COMPLEMENT C1Q SUBCOMPONENT SUBUNIT A"/>
    <property type="match status" value="1"/>
</dbReference>
<dbReference type="Gene3D" id="1.20.5.320">
    <property type="entry name" value="6-Phosphogluconate Dehydrogenase, domain 3"/>
    <property type="match status" value="1"/>
</dbReference>
<dbReference type="OMA" id="RNITTYP"/>
<dbReference type="InterPro" id="IPR008983">
    <property type="entry name" value="Tumour_necrosis_fac-like_dom"/>
</dbReference>
<comment type="subcellular location">
    <subcellularLocation>
        <location evidence="1">Secreted</location>
        <location evidence="1">Extracellular space</location>
        <location evidence="1">Extracellular matrix</location>
    </subcellularLocation>
</comment>
<evidence type="ECO:0000256" key="5">
    <source>
        <dbReference type="ARBA" id="ARBA00022737"/>
    </source>
</evidence>
<keyword evidence="3" id="KW-0272">Extracellular matrix</keyword>
<keyword evidence="10" id="KW-0379">Hydroxylation</keyword>
<dbReference type="PANTHER" id="PTHR15427">
    <property type="entry name" value="EMILIN ELASTIN MICROFIBRIL INTERFACE-LOCATED PROTEIN ELASTIN MICROFIBRIL INTERFACER"/>
    <property type="match status" value="1"/>
</dbReference>
<keyword evidence="5" id="KW-0677">Repeat</keyword>
<dbReference type="SUPFAM" id="SSF49842">
    <property type="entry name" value="TNF-like"/>
    <property type="match status" value="1"/>
</dbReference>
<evidence type="ECO:0000256" key="12">
    <source>
        <dbReference type="SAM" id="SignalP"/>
    </source>
</evidence>
<dbReference type="GO" id="GO:0006958">
    <property type="term" value="P:complement activation, classical pathway"/>
    <property type="evidence" value="ECO:0007669"/>
    <property type="project" value="UniProtKB-KW"/>
</dbReference>
<keyword evidence="4" id="KW-0399">Innate immunity</keyword>
<reference evidence="14" key="2">
    <citation type="submission" date="2025-09" db="UniProtKB">
        <authorList>
            <consortium name="Ensembl"/>
        </authorList>
    </citation>
    <scope>IDENTIFICATION</scope>
</reference>
<reference evidence="14" key="1">
    <citation type="submission" date="2025-08" db="UniProtKB">
        <authorList>
            <consortium name="Ensembl"/>
        </authorList>
    </citation>
    <scope>IDENTIFICATION</scope>
</reference>
<keyword evidence="9" id="KW-0325">Glycoprotein</keyword>